<accession>A0A6G1D963</accession>
<reference evidence="2 3" key="1">
    <citation type="submission" date="2019-11" db="EMBL/GenBank/DDBJ databases">
        <title>Whole genome sequence of Oryza granulata.</title>
        <authorList>
            <person name="Li W."/>
        </authorList>
    </citation>
    <scope>NUCLEOTIDE SEQUENCE [LARGE SCALE GENOMIC DNA]</scope>
    <source>
        <strain evidence="3">cv. Menghai</strain>
        <tissue evidence="2">Leaf</tissue>
    </source>
</reference>
<feature type="compositionally biased region" description="Low complexity" evidence="1">
    <location>
        <begin position="28"/>
        <end position="38"/>
    </location>
</feature>
<gene>
    <name evidence="2" type="ORF">E2562_030242</name>
</gene>
<comment type="caution">
    <text evidence="2">The sequence shown here is derived from an EMBL/GenBank/DDBJ whole genome shotgun (WGS) entry which is preliminary data.</text>
</comment>
<feature type="non-terminal residue" evidence="2">
    <location>
        <position position="1"/>
    </location>
</feature>
<dbReference type="Proteomes" id="UP000479710">
    <property type="component" value="Unassembled WGS sequence"/>
</dbReference>
<evidence type="ECO:0000256" key="1">
    <source>
        <dbReference type="SAM" id="MobiDB-lite"/>
    </source>
</evidence>
<evidence type="ECO:0000313" key="3">
    <source>
        <dbReference type="Proteomes" id="UP000479710"/>
    </source>
</evidence>
<evidence type="ECO:0000313" key="2">
    <source>
        <dbReference type="EMBL" id="KAF0908946.1"/>
    </source>
</evidence>
<feature type="region of interest" description="Disordered" evidence="1">
    <location>
        <begin position="14"/>
        <end position="73"/>
    </location>
</feature>
<feature type="compositionally biased region" description="Basic residues" evidence="1">
    <location>
        <begin position="51"/>
        <end position="61"/>
    </location>
</feature>
<sequence>RVWAQGVPGRHDCAREAEIGGGCGGEPGQAEAAAARGSGPRRRKGDGPGWRPRRQAPRSRPRREAGAGLTHIT</sequence>
<protein>
    <submittedName>
        <fullName evidence="2">Uncharacterized protein</fullName>
    </submittedName>
</protein>
<proteinExistence type="predicted"/>
<dbReference type="AlphaFoldDB" id="A0A6G1D963"/>
<organism evidence="2 3">
    <name type="scientific">Oryza meyeriana var. granulata</name>
    <dbReference type="NCBI Taxonomy" id="110450"/>
    <lineage>
        <taxon>Eukaryota</taxon>
        <taxon>Viridiplantae</taxon>
        <taxon>Streptophyta</taxon>
        <taxon>Embryophyta</taxon>
        <taxon>Tracheophyta</taxon>
        <taxon>Spermatophyta</taxon>
        <taxon>Magnoliopsida</taxon>
        <taxon>Liliopsida</taxon>
        <taxon>Poales</taxon>
        <taxon>Poaceae</taxon>
        <taxon>BOP clade</taxon>
        <taxon>Oryzoideae</taxon>
        <taxon>Oryzeae</taxon>
        <taxon>Oryzinae</taxon>
        <taxon>Oryza</taxon>
        <taxon>Oryza meyeriana</taxon>
    </lineage>
</organism>
<dbReference type="EMBL" id="SPHZ02000007">
    <property type="protein sequence ID" value="KAF0908946.1"/>
    <property type="molecule type" value="Genomic_DNA"/>
</dbReference>
<keyword evidence="3" id="KW-1185">Reference proteome</keyword>
<name>A0A6G1D963_9ORYZ</name>